<proteinExistence type="predicted"/>
<dbReference type="AlphaFoldDB" id="A0A816VDX0"/>
<name>A0A816VDX0_BRANA</name>
<dbReference type="EMBL" id="HG994357">
    <property type="protein sequence ID" value="CAF2119703.1"/>
    <property type="molecule type" value="Genomic_DNA"/>
</dbReference>
<sequence>MSNKLVRVSDLTVTENFKPNSDLLSFDVSVFDSFWYWLCDYFAFMAVYAILKTV</sequence>
<gene>
    <name evidence="2" type="ORF">DARMORV10_A03P06910.1</name>
</gene>
<keyword evidence="1" id="KW-0472">Membrane</keyword>
<accession>A0A816VDX0</accession>
<keyword evidence="1" id="KW-1133">Transmembrane helix</keyword>
<evidence type="ECO:0000313" key="2">
    <source>
        <dbReference type="EMBL" id="CAF2119703.1"/>
    </source>
</evidence>
<protein>
    <submittedName>
        <fullName evidence="2">(rape) hypothetical protein</fullName>
    </submittedName>
</protein>
<feature type="transmembrane region" description="Helical" evidence="1">
    <location>
        <begin position="34"/>
        <end position="51"/>
    </location>
</feature>
<keyword evidence="1" id="KW-0812">Transmembrane</keyword>
<evidence type="ECO:0000256" key="1">
    <source>
        <dbReference type="SAM" id="Phobius"/>
    </source>
</evidence>
<reference evidence="2" key="1">
    <citation type="submission" date="2021-01" db="EMBL/GenBank/DDBJ databases">
        <authorList>
            <consortium name="Genoscope - CEA"/>
            <person name="William W."/>
        </authorList>
    </citation>
    <scope>NUCLEOTIDE SEQUENCE</scope>
</reference>
<organism evidence="2">
    <name type="scientific">Brassica napus</name>
    <name type="common">Rape</name>
    <dbReference type="NCBI Taxonomy" id="3708"/>
    <lineage>
        <taxon>Eukaryota</taxon>
        <taxon>Viridiplantae</taxon>
        <taxon>Streptophyta</taxon>
        <taxon>Embryophyta</taxon>
        <taxon>Tracheophyta</taxon>
        <taxon>Spermatophyta</taxon>
        <taxon>Magnoliopsida</taxon>
        <taxon>eudicotyledons</taxon>
        <taxon>Gunneridae</taxon>
        <taxon>Pentapetalae</taxon>
        <taxon>rosids</taxon>
        <taxon>malvids</taxon>
        <taxon>Brassicales</taxon>
        <taxon>Brassicaceae</taxon>
        <taxon>Brassiceae</taxon>
        <taxon>Brassica</taxon>
    </lineage>
</organism>
<dbReference type="Proteomes" id="UP001295469">
    <property type="component" value="Chromosome A03"/>
</dbReference>